<feature type="region of interest" description="Disordered" evidence="1">
    <location>
        <begin position="187"/>
        <end position="238"/>
    </location>
</feature>
<feature type="compositionally biased region" description="Basic and acidic residues" evidence="1">
    <location>
        <begin position="115"/>
        <end position="130"/>
    </location>
</feature>
<organism evidence="2 3">
    <name type="scientific">Dryococelus australis</name>
    <dbReference type="NCBI Taxonomy" id="614101"/>
    <lineage>
        <taxon>Eukaryota</taxon>
        <taxon>Metazoa</taxon>
        <taxon>Ecdysozoa</taxon>
        <taxon>Arthropoda</taxon>
        <taxon>Hexapoda</taxon>
        <taxon>Insecta</taxon>
        <taxon>Pterygota</taxon>
        <taxon>Neoptera</taxon>
        <taxon>Polyneoptera</taxon>
        <taxon>Phasmatodea</taxon>
        <taxon>Verophasmatodea</taxon>
        <taxon>Anareolatae</taxon>
        <taxon>Phasmatidae</taxon>
        <taxon>Eurycanthinae</taxon>
        <taxon>Dryococelus</taxon>
    </lineage>
</organism>
<proteinExistence type="predicted"/>
<dbReference type="Proteomes" id="UP001159363">
    <property type="component" value="Chromosome 3"/>
</dbReference>
<comment type="caution">
    <text evidence="2">The sequence shown here is derived from an EMBL/GenBank/DDBJ whole genome shotgun (WGS) entry which is preliminary data.</text>
</comment>
<dbReference type="EMBL" id="JARBHB010000003">
    <property type="protein sequence ID" value="KAJ8891074.1"/>
    <property type="molecule type" value="Genomic_DNA"/>
</dbReference>
<evidence type="ECO:0000313" key="2">
    <source>
        <dbReference type="EMBL" id="KAJ8891074.1"/>
    </source>
</evidence>
<protein>
    <submittedName>
        <fullName evidence="2">Uncharacterized protein</fullName>
    </submittedName>
</protein>
<evidence type="ECO:0000256" key="1">
    <source>
        <dbReference type="SAM" id="MobiDB-lite"/>
    </source>
</evidence>
<reference evidence="2 3" key="1">
    <citation type="submission" date="2023-02" db="EMBL/GenBank/DDBJ databases">
        <title>LHISI_Scaffold_Assembly.</title>
        <authorList>
            <person name="Stuart O.P."/>
            <person name="Cleave R."/>
            <person name="Magrath M.J.L."/>
            <person name="Mikheyev A.S."/>
        </authorList>
    </citation>
    <scope>NUCLEOTIDE SEQUENCE [LARGE SCALE GENOMIC DNA]</scope>
    <source>
        <strain evidence="2">Daus_M_001</strain>
        <tissue evidence="2">Leg muscle</tissue>
    </source>
</reference>
<gene>
    <name evidence="2" type="ORF">PR048_010583</name>
</gene>
<feature type="region of interest" description="Disordered" evidence="1">
    <location>
        <begin position="1"/>
        <end position="33"/>
    </location>
</feature>
<feature type="region of interest" description="Disordered" evidence="1">
    <location>
        <begin position="292"/>
        <end position="315"/>
    </location>
</feature>
<keyword evidence="3" id="KW-1185">Reference proteome</keyword>
<feature type="region of interest" description="Disordered" evidence="1">
    <location>
        <begin position="107"/>
        <end position="158"/>
    </location>
</feature>
<accession>A0ABQ9I345</accession>
<sequence length="409" mass="43585">MRGIEASMELRRNERAGQTGEPRGEPGSIPGPGVCGHRAGRCGCSTGSIDTTSGVLDVGSPERLGCSPANLFTTPRRNLADKCVNWLLGNSKTTNYPYNVLDDESDIGGKYGAAPERKGGETGEPREKNPRPTASSSTIPMRENPGVTRPGIEPGSPWWEASRLTAQTPQVLLSDEGGELFCPERDSSPTGILSAAPPVSPPLRNRPGTGIPTNPPARPDATIASHRDEPGSIPGGITPGFSHVGIVSDDAAGRRGFSLASPVHPLAFRRCSILTSLHPVPYLANHISVPERRLSPSSQPPKISRAAMPQRQRRPEVCRRTGVPADTSRVYYTIYQKPSLAAITAATLSGMLSTSVCRTSTGIRRHSSLQPFHELSNGFWPRLTSPHPAIQFVPKMLCRVEVGALGGPV</sequence>
<name>A0ABQ9I345_9NEOP</name>
<evidence type="ECO:0000313" key="3">
    <source>
        <dbReference type="Proteomes" id="UP001159363"/>
    </source>
</evidence>